<dbReference type="InterPro" id="IPR036514">
    <property type="entry name" value="SGNH_hydro_sf"/>
</dbReference>
<dbReference type="Gene3D" id="3.40.50.1110">
    <property type="entry name" value="SGNH hydrolase"/>
    <property type="match status" value="1"/>
</dbReference>
<dbReference type="EMBL" id="LARY01000001">
    <property type="protein sequence ID" value="RDX02453.1"/>
    <property type="molecule type" value="Genomic_DNA"/>
</dbReference>
<gene>
    <name evidence="2" type="ORF">UR08_02765</name>
</gene>
<evidence type="ECO:0000259" key="1">
    <source>
        <dbReference type="Pfam" id="PF13472"/>
    </source>
</evidence>
<dbReference type="RefSeq" id="WP_115752136.1">
    <property type="nucleotide sequence ID" value="NZ_LARY01000001.1"/>
</dbReference>
<evidence type="ECO:0000313" key="3">
    <source>
        <dbReference type="Proteomes" id="UP000257055"/>
    </source>
</evidence>
<proteinExistence type="predicted"/>
<dbReference type="Proteomes" id="UP000257055">
    <property type="component" value="Unassembled WGS sequence"/>
</dbReference>
<comment type="caution">
    <text evidence="2">The sequence shown here is derived from an EMBL/GenBank/DDBJ whole genome shotgun (WGS) entry which is preliminary data.</text>
</comment>
<dbReference type="SUPFAM" id="SSF52266">
    <property type="entry name" value="SGNH hydrolase"/>
    <property type="match status" value="1"/>
</dbReference>
<dbReference type="AlphaFoldDB" id="A0A3D8TTY1"/>
<accession>A0A3D8TTY1</accession>
<keyword evidence="3" id="KW-1185">Reference proteome</keyword>
<evidence type="ECO:0000313" key="2">
    <source>
        <dbReference type="EMBL" id="RDX02453.1"/>
    </source>
</evidence>
<dbReference type="CDD" id="cd04506">
    <property type="entry name" value="SGNH_hydrolase_YpmR_like"/>
    <property type="match status" value="1"/>
</dbReference>
<feature type="domain" description="SGNH hydrolase-type esterase" evidence="1">
    <location>
        <begin position="45"/>
        <end position="244"/>
    </location>
</feature>
<dbReference type="Pfam" id="PF13472">
    <property type="entry name" value="Lipase_GDSL_2"/>
    <property type="match status" value="1"/>
</dbReference>
<name>A0A3D8TTY1_9LIST</name>
<organism evidence="2 3">
    <name type="scientific">Listeria kieliensis</name>
    <dbReference type="NCBI Taxonomy" id="1621700"/>
    <lineage>
        <taxon>Bacteria</taxon>
        <taxon>Bacillati</taxon>
        <taxon>Bacillota</taxon>
        <taxon>Bacilli</taxon>
        <taxon>Bacillales</taxon>
        <taxon>Listeriaceae</taxon>
        <taxon>Listeria</taxon>
    </lineage>
</organism>
<dbReference type="InterPro" id="IPR051532">
    <property type="entry name" value="Ester_Hydrolysis_Enzymes"/>
</dbReference>
<protein>
    <submittedName>
        <fullName evidence="2">Lipase</fullName>
    </submittedName>
</protein>
<dbReference type="InterPro" id="IPR013830">
    <property type="entry name" value="SGNH_hydro"/>
</dbReference>
<dbReference type="PANTHER" id="PTHR30383:SF27">
    <property type="entry name" value="SPORE GERMINATION LIPASE LIPC"/>
    <property type="match status" value="1"/>
</dbReference>
<reference evidence="3" key="1">
    <citation type="submission" date="2015-04" db="EMBL/GenBank/DDBJ databases">
        <authorList>
            <person name="Schardt J."/>
            <person name="Mueller-Herbst S."/>
            <person name="Scherer S."/>
            <person name="Huptas C."/>
        </authorList>
    </citation>
    <scope>NUCLEOTIDE SEQUENCE [LARGE SCALE GENOMIC DNA]</scope>
    <source>
        <strain evidence="3">Kiel-L1</strain>
    </source>
</reference>
<sequence>MKKKRLLVLLVAALILLAIIFGGLWLKDYLDQKKEEEKTPISLVAMGDSLTEGDGDEKKAGGYVGILDKSLARHQEVKNVTTKNYGVSGNRSDQLLKRLKTEPEFQNAVQKANVITITIGGNDVMKVLQSKLLDVKVSDFTKAQKNFQKNLTEVFTLIRENNPNAPIFLVGIYNPYTTYFSQIKQFDEVISNWNASSRAFIKEQKNAYFVPIAQLIENRDKKNHDKPNPLLSDDYFHPNHTGYEKIAHKLDETIIKELDAGNIPKKKE</sequence>
<dbReference type="PANTHER" id="PTHR30383">
    <property type="entry name" value="THIOESTERASE 1/PROTEASE 1/LYSOPHOSPHOLIPASE L1"/>
    <property type="match status" value="1"/>
</dbReference>
<dbReference type="GO" id="GO:0004622">
    <property type="term" value="F:phosphatidylcholine lysophospholipase activity"/>
    <property type="evidence" value="ECO:0007669"/>
    <property type="project" value="TreeGrafter"/>
</dbReference>